<evidence type="ECO:0000313" key="3">
    <source>
        <dbReference type="Proteomes" id="UP000297948"/>
    </source>
</evidence>
<feature type="domain" description="YgjP-like metallopeptidase" evidence="1">
    <location>
        <begin position="25"/>
        <end position="234"/>
    </location>
</feature>
<dbReference type="Pfam" id="PF01863">
    <property type="entry name" value="YgjP-like"/>
    <property type="match status" value="1"/>
</dbReference>
<name>A0A4Z0HGP7_9ACTN</name>
<dbReference type="CDD" id="cd07344">
    <property type="entry name" value="M48_yhfN_like"/>
    <property type="match status" value="1"/>
</dbReference>
<protein>
    <submittedName>
        <fullName evidence="2">M48 family peptidase</fullName>
    </submittedName>
</protein>
<dbReference type="RefSeq" id="WP_135336914.1">
    <property type="nucleotide sequence ID" value="NZ_JBHLTX010000050.1"/>
</dbReference>
<dbReference type="Gene3D" id="3.30.2010.10">
    <property type="entry name" value="Metalloproteases ('zincins'), catalytic domain"/>
    <property type="match status" value="1"/>
</dbReference>
<evidence type="ECO:0000259" key="1">
    <source>
        <dbReference type="Pfam" id="PF01863"/>
    </source>
</evidence>
<comment type="caution">
    <text evidence="2">The sequence shown here is derived from an EMBL/GenBank/DDBJ whole genome shotgun (WGS) entry which is preliminary data.</text>
</comment>
<dbReference type="Proteomes" id="UP000297948">
    <property type="component" value="Unassembled WGS sequence"/>
</dbReference>
<accession>A0A4Z0HGP7</accession>
<dbReference type="InterPro" id="IPR053136">
    <property type="entry name" value="UTP_pyrophosphatase-like"/>
</dbReference>
<dbReference type="AlphaFoldDB" id="A0A4Z0HGP7"/>
<dbReference type="OrthoDB" id="9811177at2"/>
<organism evidence="2 3">
    <name type="scientific">Streptomyces palmae</name>
    <dbReference type="NCBI Taxonomy" id="1701085"/>
    <lineage>
        <taxon>Bacteria</taxon>
        <taxon>Bacillati</taxon>
        <taxon>Actinomycetota</taxon>
        <taxon>Actinomycetes</taxon>
        <taxon>Kitasatosporales</taxon>
        <taxon>Streptomycetaceae</taxon>
        <taxon>Streptomyces</taxon>
    </lineage>
</organism>
<dbReference type="PANTHER" id="PTHR30399:SF1">
    <property type="entry name" value="UTP PYROPHOSPHATASE"/>
    <property type="match status" value="1"/>
</dbReference>
<gene>
    <name evidence="2" type="ORF">E4099_00795</name>
</gene>
<sequence>MLTDGQQLRLGEFVLHVRVSARRGRLALAVERDGTVVLRAPASCDMKRAEVFVRAHAGWIADKARLRDRFRPAHPSRALVDGTAFRYLGREYRLLLVQGSEPTRLRAGRLRLGATAAANPADGRKAIIDWYQRAGTNWALGRFQPWAGRLEVREPDVEVRDLGDRWGAYTPDAGGGSGRMTLHWAIFQLPIRLVDYVIAHELAHVRISGHGPDYWRLLRRAIPECERLKDELDEMGRRVWLGETADIPPGGGSDPSA</sequence>
<dbReference type="EMBL" id="SRID01000002">
    <property type="protein sequence ID" value="TGB19407.1"/>
    <property type="molecule type" value="Genomic_DNA"/>
</dbReference>
<keyword evidence="3" id="KW-1185">Reference proteome</keyword>
<dbReference type="PANTHER" id="PTHR30399">
    <property type="entry name" value="UNCHARACTERIZED PROTEIN YGJP"/>
    <property type="match status" value="1"/>
</dbReference>
<dbReference type="InterPro" id="IPR002725">
    <property type="entry name" value="YgjP-like_metallopeptidase"/>
</dbReference>
<evidence type="ECO:0000313" key="2">
    <source>
        <dbReference type="EMBL" id="TGB19407.1"/>
    </source>
</evidence>
<proteinExistence type="predicted"/>
<reference evidence="2 3" key="1">
    <citation type="submission" date="2019-03" db="EMBL/GenBank/DDBJ databases">
        <authorList>
            <person name="Gonzalez-Pimentel J.L."/>
        </authorList>
    </citation>
    <scope>NUCLEOTIDE SEQUENCE [LARGE SCALE GENOMIC DNA]</scope>
    <source>
        <strain evidence="2 3">JCM 31289</strain>
    </source>
</reference>